<dbReference type="Proteomes" id="UP000652761">
    <property type="component" value="Unassembled WGS sequence"/>
</dbReference>
<organism evidence="2 3">
    <name type="scientific">Colocasia esculenta</name>
    <name type="common">Wild taro</name>
    <name type="synonym">Arum esculentum</name>
    <dbReference type="NCBI Taxonomy" id="4460"/>
    <lineage>
        <taxon>Eukaryota</taxon>
        <taxon>Viridiplantae</taxon>
        <taxon>Streptophyta</taxon>
        <taxon>Embryophyta</taxon>
        <taxon>Tracheophyta</taxon>
        <taxon>Spermatophyta</taxon>
        <taxon>Magnoliopsida</taxon>
        <taxon>Liliopsida</taxon>
        <taxon>Araceae</taxon>
        <taxon>Aroideae</taxon>
        <taxon>Colocasieae</taxon>
        <taxon>Colocasia</taxon>
    </lineage>
</organism>
<evidence type="ECO:0000313" key="3">
    <source>
        <dbReference type="Proteomes" id="UP000652761"/>
    </source>
</evidence>
<reference evidence="2" key="1">
    <citation type="submission" date="2017-07" db="EMBL/GenBank/DDBJ databases">
        <title>Taro Niue Genome Assembly and Annotation.</title>
        <authorList>
            <person name="Atibalentja N."/>
            <person name="Keating K."/>
            <person name="Fields C.J."/>
        </authorList>
    </citation>
    <scope>NUCLEOTIDE SEQUENCE</scope>
    <source>
        <strain evidence="2">Niue_2</strain>
        <tissue evidence="2">Leaf</tissue>
    </source>
</reference>
<evidence type="ECO:0000256" key="1">
    <source>
        <dbReference type="SAM" id="MobiDB-lite"/>
    </source>
</evidence>
<protein>
    <submittedName>
        <fullName evidence="2">Uncharacterized protein</fullName>
    </submittedName>
</protein>
<evidence type="ECO:0000313" key="2">
    <source>
        <dbReference type="EMBL" id="MQL70396.1"/>
    </source>
</evidence>
<dbReference type="EMBL" id="NMUH01000066">
    <property type="protein sequence ID" value="MQL70396.1"/>
    <property type="molecule type" value="Genomic_DNA"/>
</dbReference>
<accession>A0A843TJI4</accession>
<feature type="region of interest" description="Disordered" evidence="1">
    <location>
        <begin position="38"/>
        <end position="73"/>
    </location>
</feature>
<feature type="compositionally biased region" description="Polar residues" evidence="1">
    <location>
        <begin position="45"/>
        <end position="67"/>
    </location>
</feature>
<comment type="caution">
    <text evidence="2">The sequence shown here is derived from an EMBL/GenBank/DDBJ whole genome shotgun (WGS) entry which is preliminary data.</text>
</comment>
<feature type="non-terminal residue" evidence="2">
    <location>
        <position position="1"/>
    </location>
</feature>
<gene>
    <name evidence="2" type="ORF">Taro_002711</name>
</gene>
<keyword evidence="3" id="KW-1185">Reference proteome</keyword>
<proteinExistence type="predicted"/>
<name>A0A843TJI4_COLES</name>
<feature type="region of interest" description="Disordered" evidence="1">
    <location>
        <begin position="1"/>
        <end position="24"/>
    </location>
</feature>
<sequence>PAPHSNLRILKARQQGLRPKGERRLSPICHRGKQAKNRGAWGMLSPNNKNLLRSEGGSFSNFPTLQTRPGKYR</sequence>
<dbReference type="AlphaFoldDB" id="A0A843TJI4"/>